<evidence type="ECO:0000256" key="1">
    <source>
        <dbReference type="SAM" id="MobiDB-lite"/>
    </source>
</evidence>
<dbReference type="EMBL" id="PKPP01003040">
    <property type="protein sequence ID" value="PWA71677.1"/>
    <property type="molecule type" value="Genomic_DNA"/>
</dbReference>
<comment type="caution">
    <text evidence="2">The sequence shown here is derived from an EMBL/GenBank/DDBJ whole genome shotgun (WGS) entry which is preliminary data.</text>
</comment>
<feature type="compositionally biased region" description="Low complexity" evidence="1">
    <location>
        <begin position="58"/>
        <end position="72"/>
    </location>
</feature>
<feature type="compositionally biased region" description="Low complexity" evidence="1">
    <location>
        <begin position="1"/>
        <end position="13"/>
    </location>
</feature>
<evidence type="ECO:0000313" key="3">
    <source>
        <dbReference type="Proteomes" id="UP000245207"/>
    </source>
</evidence>
<dbReference type="OrthoDB" id="3268246at2759"/>
<reference evidence="2 3" key="1">
    <citation type="journal article" date="2018" name="Mol. Plant">
        <title>The genome of Artemisia annua provides insight into the evolution of Asteraceae family and artemisinin biosynthesis.</title>
        <authorList>
            <person name="Shen Q."/>
            <person name="Zhang L."/>
            <person name="Liao Z."/>
            <person name="Wang S."/>
            <person name="Yan T."/>
            <person name="Shi P."/>
            <person name="Liu M."/>
            <person name="Fu X."/>
            <person name="Pan Q."/>
            <person name="Wang Y."/>
            <person name="Lv Z."/>
            <person name="Lu X."/>
            <person name="Zhang F."/>
            <person name="Jiang W."/>
            <person name="Ma Y."/>
            <person name="Chen M."/>
            <person name="Hao X."/>
            <person name="Li L."/>
            <person name="Tang Y."/>
            <person name="Lv G."/>
            <person name="Zhou Y."/>
            <person name="Sun X."/>
            <person name="Brodelius P.E."/>
            <person name="Rose J.K.C."/>
            <person name="Tang K."/>
        </authorList>
    </citation>
    <scope>NUCLEOTIDE SEQUENCE [LARGE SCALE GENOMIC DNA]</scope>
    <source>
        <strain evidence="3">cv. Huhao1</strain>
        <tissue evidence="2">Leaf</tissue>
    </source>
</reference>
<feature type="region of interest" description="Disordered" evidence="1">
    <location>
        <begin position="55"/>
        <end position="99"/>
    </location>
</feature>
<name>A0A2U1NDX5_ARTAN</name>
<protein>
    <submittedName>
        <fullName evidence="2">Armadillo-like helical</fullName>
    </submittedName>
</protein>
<feature type="region of interest" description="Disordered" evidence="1">
    <location>
        <begin position="1"/>
        <end position="31"/>
    </location>
</feature>
<evidence type="ECO:0000313" key="2">
    <source>
        <dbReference type="EMBL" id="PWA71677.1"/>
    </source>
</evidence>
<dbReference type="STRING" id="35608.A0A2U1NDX5"/>
<gene>
    <name evidence="2" type="ORF">CTI12_AA242000</name>
</gene>
<accession>A0A2U1NDX5</accession>
<feature type="compositionally biased region" description="Polar residues" evidence="1">
    <location>
        <begin position="85"/>
        <end position="99"/>
    </location>
</feature>
<sequence length="157" mass="17001">MANGNNNSNGGSNDLHGVNGGNHNHPVPEMNANDPLIVEEDVVLGTSVQNNVANSEVNDIPNTPDPIPIDNNETQEAPQVEIPTQVETSTSIPTQSSKPSIPNFTRWNIVGVLVSGARKEFKDVLVRTLFQAEPEILKVLVEAFRPIVDAEFVKQSL</sequence>
<dbReference type="Proteomes" id="UP000245207">
    <property type="component" value="Unassembled WGS sequence"/>
</dbReference>
<keyword evidence="3" id="KW-1185">Reference proteome</keyword>
<proteinExistence type="predicted"/>
<dbReference type="AlphaFoldDB" id="A0A2U1NDX5"/>
<organism evidence="2 3">
    <name type="scientific">Artemisia annua</name>
    <name type="common">Sweet wormwood</name>
    <dbReference type="NCBI Taxonomy" id="35608"/>
    <lineage>
        <taxon>Eukaryota</taxon>
        <taxon>Viridiplantae</taxon>
        <taxon>Streptophyta</taxon>
        <taxon>Embryophyta</taxon>
        <taxon>Tracheophyta</taxon>
        <taxon>Spermatophyta</taxon>
        <taxon>Magnoliopsida</taxon>
        <taxon>eudicotyledons</taxon>
        <taxon>Gunneridae</taxon>
        <taxon>Pentapetalae</taxon>
        <taxon>asterids</taxon>
        <taxon>campanulids</taxon>
        <taxon>Asterales</taxon>
        <taxon>Asteraceae</taxon>
        <taxon>Asteroideae</taxon>
        <taxon>Anthemideae</taxon>
        <taxon>Artemisiinae</taxon>
        <taxon>Artemisia</taxon>
    </lineage>
</organism>